<sequence>MRILVLHQNLFERLGYERAIDHTVHEVSYAGAREYLDNIPGHIRCEKFAWDPALPVADQLRPWLAQQPPYDRIIARHELLITPAAELRAEFGIPGMRPEAARNFRDKVAMKRTLAAAGFRVPRYLAAASLDTAGAAAAPWRGRTIVKPRDEGGSQGVRLFETFEDAAGFVRDQSRQAAGGDAFTAGYELEEYVEGPIWHIDGFLFEGEVVVVQPSRYVGTPLRFENGEPVGSVQIDAPELAEWAVRCVRALGGETLTFHLEAIMTEDGPVFMEVAARCGGGYIVRATELRTGAHLHTLDMASDIESALATRFIGPARAELSHGFFLFPGHVHGGAEVTVEVADGLLDHPMVLSHRMVAPGTPTPRKHSYRPEHLPLSGVVAGADPAEVERWIRRLFETTTVTARRPAPTDAYDGTGCAPDDHELAHRLAEEAGTLLLGLRAEPAFGDPKALKDLGDARAHEFLMAELARHRPLDAVLSEEGAADPARLAAGRVWIVDPLDGTREFAEAGREDWAVHVALWAEGRLVAGAVALPAQGVTLSTAGVPAVPPAAARELGILASRSRPAAFLPRVAEQVGAELVGMGSAGAKTAAVIQGRARAYLHAGGQYEWDSAAPAAVALAAGLHVSRLDGSRPRYNQADPYLPDLLVCHRSDAPALLEAIRLATRDAWVTREQR</sequence>
<gene>
    <name evidence="7" type="ORF">AB5J50_27325</name>
</gene>
<dbReference type="Gene3D" id="3.30.540.10">
    <property type="entry name" value="Fructose-1,6-Bisphosphatase, subunit A, domain 1"/>
    <property type="match status" value="1"/>
</dbReference>
<feature type="binding site" evidence="4">
    <location>
        <position position="499"/>
    </location>
    <ligand>
        <name>Mg(2+)</name>
        <dbReference type="ChEBI" id="CHEBI:18420"/>
        <label>1</label>
        <note>catalytic</note>
    </ligand>
</feature>
<dbReference type="InterPro" id="IPR052032">
    <property type="entry name" value="ATP-dep_AA_Ligase"/>
</dbReference>
<dbReference type="SUPFAM" id="SSF56655">
    <property type="entry name" value="Carbohydrate phosphatase"/>
    <property type="match status" value="1"/>
</dbReference>
<keyword evidence="4" id="KW-0460">Magnesium</keyword>
<dbReference type="Gene3D" id="3.30.470.20">
    <property type="entry name" value="ATP-grasp fold, B domain"/>
    <property type="match status" value="1"/>
</dbReference>
<dbReference type="Gene3D" id="3.40.50.20">
    <property type="match status" value="1"/>
</dbReference>
<keyword evidence="3 5" id="KW-0067">ATP-binding</keyword>
<protein>
    <submittedName>
        <fullName evidence="7">Inositol monophosphatase family protein</fullName>
    </submittedName>
</protein>
<feature type="binding site" evidence="4">
    <location>
        <position position="610"/>
    </location>
    <ligand>
        <name>Mg(2+)</name>
        <dbReference type="ChEBI" id="CHEBI:18420"/>
        <label>1</label>
        <note>catalytic</note>
    </ligand>
</feature>
<feature type="binding site" evidence="4">
    <location>
        <position position="479"/>
    </location>
    <ligand>
        <name>Mg(2+)</name>
        <dbReference type="ChEBI" id="CHEBI:18420"/>
        <label>1</label>
        <note>catalytic</note>
    </ligand>
</feature>
<evidence type="ECO:0000256" key="1">
    <source>
        <dbReference type="ARBA" id="ARBA00022598"/>
    </source>
</evidence>
<dbReference type="PROSITE" id="PS50975">
    <property type="entry name" value="ATP_GRASP"/>
    <property type="match status" value="1"/>
</dbReference>
<feature type="binding site" evidence="4">
    <location>
        <position position="497"/>
    </location>
    <ligand>
        <name>Mg(2+)</name>
        <dbReference type="ChEBI" id="CHEBI:18420"/>
        <label>1</label>
        <note>catalytic</note>
    </ligand>
</feature>
<dbReference type="InterPro" id="IPR013815">
    <property type="entry name" value="ATP_grasp_subdomain_1"/>
</dbReference>
<evidence type="ECO:0000259" key="6">
    <source>
        <dbReference type="PROSITE" id="PS50975"/>
    </source>
</evidence>
<feature type="binding site" evidence="4">
    <location>
        <position position="500"/>
    </location>
    <ligand>
        <name>Mg(2+)</name>
        <dbReference type="ChEBI" id="CHEBI:18420"/>
        <label>1</label>
        <note>catalytic</note>
    </ligand>
</feature>
<dbReference type="CDD" id="cd01638">
    <property type="entry name" value="CysQ"/>
    <property type="match status" value="1"/>
</dbReference>
<organism evidence="7">
    <name type="scientific">Streptomyces sp. R35</name>
    <dbReference type="NCBI Taxonomy" id="3238630"/>
    <lineage>
        <taxon>Bacteria</taxon>
        <taxon>Bacillati</taxon>
        <taxon>Actinomycetota</taxon>
        <taxon>Actinomycetes</taxon>
        <taxon>Kitasatosporales</taxon>
        <taxon>Streptomycetaceae</taxon>
        <taxon>Streptomyces</taxon>
    </lineage>
</organism>
<keyword evidence="2 5" id="KW-0547">Nucleotide-binding</keyword>
<dbReference type="GO" id="GO:0016874">
    <property type="term" value="F:ligase activity"/>
    <property type="evidence" value="ECO:0007669"/>
    <property type="project" value="UniProtKB-KW"/>
</dbReference>
<accession>A0AB39S7B2</accession>
<reference evidence="7" key="1">
    <citation type="submission" date="2024-07" db="EMBL/GenBank/DDBJ databases">
        <authorList>
            <person name="Yu S.T."/>
        </authorList>
    </citation>
    <scope>NUCLEOTIDE SEQUENCE</scope>
    <source>
        <strain evidence="7">R35</strain>
    </source>
</reference>
<dbReference type="AlphaFoldDB" id="A0AB39S7B2"/>
<dbReference type="PANTHER" id="PTHR43585:SF2">
    <property type="entry name" value="ATP-GRASP ENZYME FSQD"/>
    <property type="match status" value="1"/>
</dbReference>
<dbReference type="InterPro" id="IPR011761">
    <property type="entry name" value="ATP-grasp"/>
</dbReference>
<dbReference type="Gene3D" id="3.30.1490.20">
    <property type="entry name" value="ATP-grasp fold, A domain"/>
    <property type="match status" value="1"/>
</dbReference>
<dbReference type="RefSeq" id="WP_369260908.1">
    <property type="nucleotide sequence ID" value="NZ_CP163440.1"/>
</dbReference>
<dbReference type="PANTHER" id="PTHR43585">
    <property type="entry name" value="FUMIPYRROLE BIOSYNTHESIS PROTEIN C"/>
    <property type="match status" value="1"/>
</dbReference>
<evidence type="ECO:0000256" key="5">
    <source>
        <dbReference type="PROSITE-ProRule" id="PRU00409"/>
    </source>
</evidence>
<comment type="cofactor">
    <cofactor evidence="4">
        <name>Mg(2+)</name>
        <dbReference type="ChEBI" id="CHEBI:18420"/>
    </cofactor>
</comment>
<evidence type="ECO:0000256" key="4">
    <source>
        <dbReference type="PIRSR" id="PIRSR600760-2"/>
    </source>
</evidence>
<dbReference type="Gene3D" id="3.40.190.80">
    <property type="match status" value="1"/>
</dbReference>
<dbReference type="InterPro" id="IPR000760">
    <property type="entry name" value="Inositol_monophosphatase-like"/>
</dbReference>
<dbReference type="EMBL" id="CP163440">
    <property type="protein sequence ID" value="XDQ64227.1"/>
    <property type="molecule type" value="Genomic_DNA"/>
</dbReference>
<dbReference type="SUPFAM" id="SSF56059">
    <property type="entry name" value="Glutathione synthetase ATP-binding domain-like"/>
    <property type="match status" value="1"/>
</dbReference>
<name>A0AB39S7B2_9ACTN</name>
<dbReference type="Pfam" id="PF00459">
    <property type="entry name" value="Inositol_P"/>
    <property type="match status" value="1"/>
</dbReference>
<dbReference type="GO" id="GO:0046872">
    <property type="term" value="F:metal ion binding"/>
    <property type="evidence" value="ECO:0007669"/>
    <property type="project" value="UniProtKB-KW"/>
</dbReference>
<evidence type="ECO:0000256" key="3">
    <source>
        <dbReference type="ARBA" id="ARBA00022840"/>
    </source>
</evidence>
<evidence type="ECO:0000256" key="2">
    <source>
        <dbReference type="ARBA" id="ARBA00022741"/>
    </source>
</evidence>
<keyword evidence="1" id="KW-0436">Ligase</keyword>
<evidence type="ECO:0000313" key="7">
    <source>
        <dbReference type="EMBL" id="XDQ64227.1"/>
    </source>
</evidence>
<proteinExistence type="predicted"/>
<feature type="domain" description="ATP-grasp" evidence="6">
    <location>
        <begin position="111"/>
        <end position="309"/>
    </location>
</feature>
<dbReference type="GO" id="GO:0005524">
    <property type="term" value="F:ATP binding"/>
    <property type="evidence" value="ECO:0007669"/>
    <property type="project" value="UniProtKB-UniRule"/>
</dbReference>
<keyword evidence="4" id="KW-0479">Metal-binding</keyword>